<comment type="caution">
    <text evidence="2">The sequence shown here is derived from an EMBL/GenBank/DDBJ whole genome shotgun (WGS) entry which is preliminary data.</text>
</comment>
<organism evidence="2 3">
    <name type="scientific">Algoriphagus marincola HL-49</name>
    <dbReference type="NCBI Taxonomy" id="1305737"/>
    <lineage>
        <taxon>Bacteria</taxon>
        <taxon>Pseudomonadati</taxon>
        <taxon>Bacteroidota</taxon>
        <taxon>Cytophagia</taxon>
        <taxon>Cytophagales</taxon>
        <taxon>Cyclobacteriaceae</taxon>
        <taxon>Algoriphagus</taxon>
    </lineage>
</organism>
<feature type="chain" id="PRO_5006146206" evidence="1">
    <location>
        <begin position="23"/>
        <end position="155"/>
    </location>
</feature>
<name>A0A0P7YE08_9BACT</name>
<gene>
    <name evidence="2" type="ORF">HLUCCX10_04090</name>
</gene>
<accession>A0A0P7YE08</accession>
<evidence type="ECO:0000256" key="1">
    <source>
        <dbReference type="SAM" id="SignalP"/>
    </source>
</evidence>
<evidence type="ECO:0000313" key="2">
    <source>
        <dbReference type="EMBL" id="KPQ18967.1"/>
    </source>
</evidence>
<sequence length="155" mass="16018">MKNNFPKIITMLSLLVVSWACDNGFADIDVIDTPPKITLGSITSGLTEEEDFSIAVTLDDGTDDGAVSSLASLDYTITSEGATVASGSEALSGDQQTVTITVPGGFDAGTYNLDVVVSDTNGNTATDNITFEVASAQPDFDITGTWVVEPVAASL</sequence>
<feature type="signal peptide" evidence="1">
    <location>
        <begin position="1"/>
        <end position="22"/>
    </location>
</feature>
<feature type="non-terminal residue" evidence="2">
    <location>
        <position position="155"/>
    </location>
</feature>
<dbReference type="Gene3D" id="2.60.40.4140">
    <property type="match status" value="1"/>
</dbReference>
<dbReference type="eggNOG" id="COG3291">
    <property type="taxonomic scope" value="Bacteria"/>
</dbReference>
<dbReference type="Proteomes" id="UP000050421">
    <property type="component" value="Unassembled WGS sequence"/>
</dbReference>
<proteinExistence type="predicted"/>
<dbReference type="STRING" id="1305737.GCA_000526355_03554"/>
<evidence type="ECO:0000313" key="3">
    <source>
        <dbReference type="Proteomes" id="UP000050421"/>
    </source>
</evidence>
<keyword evidence="1" id="KW-0732">Signal</keyword>
<dbReference type="EMBL" id="LJXT01000017">
    <property type="protein sequence ID" value="KPQ18967.1"/>
    <property type="molecule type" value="Genomic_DNA"/>
</dbReference>
<protein>
    <submittedName>
        <fullName evidence="2">Putative lipoprotein</fullName>
    </submittedName>
</protein>
<keyword evidence="2" id="KW-0449">Lipoprotein</keyword>
<reference evidence="2 3" key="1">
    <citation type="submission" date="2015-09" db="EMBL/GenBank/DDBJ databases">
        <title>Identification and resolution of microdiversity through metagenomic sequencing of parallel consortia.</title>
        <authorList>
            <person name="Nelson W.C."/>
            <person name="Romine M.F."/>
            <person name="Lindemann S.R."/>
        </authorList>
    </citation>
    <scope>NUCLEOTIDE SEQUENCE [LARGE SCALE GENOMIC DNA]</scope>
    <source>
        <strain evidence="2">HL-49</strain>
    </source>
</reference>
<dbReference type="AlphaFoldDB" id="A0A0P7YE08"/>